<gene>
    <name evidence="2" type="ORF">ACFQ2N_04815</name>
</gene>
<dbReference type="EMBL" id="JBHTKN010000002">
    <property type="protein sequence ID" value="MFD1041671.1"/>
    <property type="molecule type" value="Genomic_DNA"/>
</dbReference>
<comment type="caution">
    <text evidence="2">The sequence shown here is derived from an EMBL/GenBank/DDBJ whole genome shotgun (WGS) entry which is preliminary data.</text>
</comment>
<proteinExistence type="predicted"/>
<organism evidence="2 3">
    <name type="scientific">Pseudoxanthomonas kaohsiungensis</name>
    <dbReference type="NCBI Taxonomy" id="283923"/>
    <lineage>
        <taxon>Bacteria</taxon>
        <taxon>Pseudomonadati</taxon>
        <taxon>Pseudomonadota</taxon>
        <taxon>Gammaproteobacteria</taxon>
        <taxon>Lysobacterales</taxon>
        <taxon>Lysobacteraceae</taxon>
        <taxon>Pseudoxanthomonas</taxon>
    </lineage>
</organism>
<evidence type="ECO:0000313" key="2">
    <source>
        <dbReference type="EMBL" id="MFD1041671.1"/>
    </source>
</evidence>
<dbReference type="RefSeq" id="WP_162376435.1">
    <property type="nucleotide sequence ID" value="NZ_JBHTKN010000002.1"/>
</dbReference>
<evidence type="ECO:0000259" key="1">
    <source>
        <dbReference type="Pfam" id="PF13761"/>
    </source>
</evidence>
<sequence length="191" mass="20994">MVSTPALSTAIEPTVFQQVLRAPFFNLPDPVRMLHSVRGRAVYAGRVAVERGGNPLARLCGAIAGLPPAMADAPLRVEFLADARSETWRRAFGGHPMNSRLRCRKGLLVERLGPLQLRFLLHIADGAIYWNVAGVRLLGLLPLPAGLFRRVQCRERAHAGRYEFRVEAALPLLGPVVRYEGWLEPADEAGA</sequence>
<reference evidence="3" key="1">
    <citation type="journal article" date="2019" name="Int. J. Syst. Evol. Microbiol.">
        <title>The Global Catalogue of Microorganisms (GCM) 10K type strain sequencing project: providing services to taxonomists for standard genome sequencing and annotation.</title>
        <authorList>
            <consortium name="The Broad Institute Genomics Platform"/>
            <consortium name="The Broad Institute Genome Sequencing Center for Infectious Disease"/>
            <person name="Wu L."/>
            <person name="Ma J."/>
        </authorList>
    </citation>
    <scope>NUCLEOTIDE SEQUENCE [LARGE SCALE GENOMIC DNA]</scope>
    <source>
        <strain evidence="3">CCUG 55854</strain>
    </source>
</reference>
<accession>A0ABW3LTD4</accession>
<name>A0ABW3LTD4_9GAMM</name>
<dbReference type="InterPro" id="IPR025311">
    <property type="entry name" value="DUF4166"/>
</dbReference>
<feature type="domain" description="DUF4166" evidence="1">
    <location>
        <begin position="27"/>
        <end position="183"/>
    </location>
</feature>
<keyword evidence="3" id="KW-1185">Reference proteome</keyword>
<dbReference type="Pfam" id="PF13761">
    <property type="entry name" value="DUF4166"/>
    <property type="match status" value="1"/>
</dbReference>
<evidence type="ECO:0000313" key="3">
    <source>
        <dbReference type="Proteomes" id="UP001597033"/>
    </source>
</evidence>
<dbReference type="Proteomes" id="UP001597033">
    <property type="component" value="Unassembled WGS sequence"/>
</dbReference>
<protein>
    <submittedName>
        <fullName evidence="2">DUF4166 domain-containing protein</fullName>
    </submittedName>
</protein>